<dbReference type="InterPro" id="IPR002347">
    <property type="entry name" value="SDR_fam"/>
</dbReference>
<sequence>MSDDGPELYDSLDGQVALVTGANRGLGREIAEQLYDLGATVFAATRSITHDVPDEWEHLLVDVTQEGEISDAADDIFAAAGRLDIVVNNAGVGEFDNDIVSESAKDIDRTLATNLRGPMLVCKHTVPLLLQTDGGRVVNVSSGMGALTESQSGGSPAYRVSKTGLNGLTAYLHGEYAEDGLIANSVCPGYVRTDMGGEDADRSVTKGAETPVWLSRFKPESPAGKFWRDKQVIDW</sequence>
<dbReference type="Pfam" id="PF00106">
    <property type="entry name" value="adh_short"/>
    <property type="match status" value="1"/>
</dbReference>
<dbReference type="OrthoDB" id="312184at2157"/>
<dbReference type="InterPro" id="IPR036291">
    <property type="entry name" value="NAD(P)-bd_dom_sf"/>
</dbReference>
<evidence type="ECO:0000256" key="2">
    <source>
        <dbReference type="RuleBase" id="RU000363"/>
    </source>
</evidence>
<gene>
    <name evidence="3" type="ORF">DWB78_13060</name>
    <name evidence="4" type="ORF">SAMN05216278_0727</name>
</gene>
<dbReference type="GO" id="GO:0016616">
    <property type="term" value="F:oxidoreductase activity, acting on the CH-OH group of donors, NAD or NADP as acceptor"/>
    <property type="evidence" value="ECO:0007669"/>
    <property type="project" value="TreeGrafter"/>
</dbReference>
<dbReference type="SUPFAM" id="SSF51735">
    <property type="entry name" value="NAD(P)-binding Rossmann-fold domains"/>
    <property type="match status" value="1"/>
</dbReference>
<evidence type="ECO:0000256" key="1">
    <source>
        <dbReference type="ARBA" id="ARBA00006484"/>
    </source>
</evidence>
<dbReference type="PANTHER" id="PTHR42760">
    <property type="entry name" value="SHORT-CHAIN DEHYDROGENASES/REDUCTASES FAMILY MEMBER"/>
    <property type="match status" value="1"/>
</dbReference>
<comment type="similarity">
    <text evidence="1 2">Belongs to the short-chain dehydrogenases/reductases (SDR) family.</text>
</comment>
<evidence type="ECO:0000313" key="5">
    <source>
        <dbReference type="Proteomes" id="UP000199289"/>
    </source>
</evidence>
<dbReference type="PRINTS" id="PR00080">
    <property type="entry name" value="SDRFAMILY"/>
</dbReference>
<evidence type="ECO:0000313" key="6">
    <source>
        <dbReference type="Proteomes" id="UP000255421"/>
    </source>
</evidence>
<dbReference type="Gene3D" id="3.40.50.720">
    <property type="entry name" value="NAD(P)-binding Rossmann-like Domain"/>
    <property type="match status" value="1"/>
</dbReference>
<dbReference type="Proteomes" id="UP000255421">
    <property type="component" value="Unassembled WGS sequence"/>
</dbReference>
<reference evidence="3 6" key="3">
    <citation type="submission" date="2018-07" db="EMBL/GenBank/DDBJ databases">
        <title>Genome sequence of extremly halophilic archaeon Halopelagius longus strain BC12-B1.</title>
        <authorList>
            <person name="Zhang X."/>
        </authorList>
    </citation>
    <scope>NUCLEOTIDE SEQUENCE [LARGE SCALE GENOMIC DNA]</scope>
    <source>
        <strain evidence="3 6">BC12-B1</strain>
    </source>
</reference>
<dbReference type="EMBL" id="FNKQ01000001">
    <property type="protein sequence ID" value="SDQ16362.1"/>
    <property type="molecule type" value="Genomic_DNA"/>
</dbReference>
<proteinExistence type="inferred from homology"/>
<dbReference type="AlphaFoldDB" id="A0A1H0YMD8"/>
<reference evidence="4" key="1">
    <citation type="submission" date="2016-10" db="EMBL/GenBank/DDBJ databases">
        <authorList>
            <person name="de Groot N.N."/>
        </authorList>
    </citation>
    <scope>NUCLEOTIDE SEQUENCE [LARGE SCALE GENOMIC DNA]</scope>
    <source>
        <strain evidence="4">CGMCC 1.12397</strain>
    </source>
</reference>
<keyword evidence="6" id="KW-1185">Reference proteome</keyword>
<dbReference type="RefSeq" id="WP_092533021.1">
    <property type="nucleotide sequence ID" value="NZ_FNKQ01000001.1"/>
</dbReference>
<reference evidence="5" key="2">
    <citation type="submission" date="2016-10" db="EMBL/GenBank/DDBJ databases">
        <authorList>
            <person name="Varghese N."/>
            <person name="Submissions S."/>
        </authorList>
    </citation>
    <scope>NUCLEOTIDE SEQUENCE [LARGE SCALE GENOMIC DNA]</scope>
    <source>
        <strain evidence="5">CGMCC 1.12397</strain>
    </source>
</reference>
<organism evidence="4 5">
    <name type="scientific">Halopelagius longus</name>
    <dbReference type="NCBI Taxonomy" id="1236180"/>
    <lineage>
        <taxon>Archaea</taxon>
        <taxon>Methanobacteriati</taxon>
        <taxon>Methanobacteriota</taxon>
        <taxon>Stenosarchaea group</taxon>
        <taxon>Halobacteria</taxon>
        <taxon>Halobacteriales</taxon>
        <taxon>Haloferacaceae</taxon>
    </lineage>
</organism>
<accession>A0A1H0YMD8</accession>
<protein>
    <submittedName>
        <fullName evidence="4">NAD(P)-dependent dehydrogenase, short-chain alcohol dehydrogenase family</fullName>
    </submittedName>
    <submittedName>
        <fullName evidence="3">SDR family NAD(P)-dependent oxidoreductase</fullName>
    </submittedName>
</protein>
<name>A0A1H0YMD8_9EURY</name>
<evidence type="ECO:0000313" key="3">
    <source>
        <dbReference type="EMBL" id="RDI72572.1"/>
    </source>
</evidence>
<evidence type="ECO:0000313" key="4">
    <source>
        <dbReference type="EMBL" id="SDQ16362.1"/>
    </source>
</evidence>
<dbReference type="PRINTS" id="PR00081">
    <property type="entry name" value="GDHRDH"/>
</dbReference>
<dbReference type="EMBL" id="QQST01000001">
    <property type="protein sequence ID" value="RDI72572.1"/>
    <property type="molecule type" value="Genomic_DNA"/>
</dbReference>
<dbReference type="Proteomes" id="UP000199289">
    <property type="component" value="Unassembled WGS sequence"/>
</dbReference>